<name>A0A6G1GW01_9PEZI</name>
<evidence type="ECO:0000313" key="2">
    <source>
        <dbReference type="EMBL" id="KAF1984950.1"/>
    </source>
</evidence>
<feature type="non-terminal residue" evidence="2">
    <location>
        <position position="320"/>
    </location>
</feature>
<reference evidence="2" key="1">
    <citation type="journal article" date="2020" name="Stud. Mycol.">
        <title>101 Dothideomycetes genomes: a test case for predicting lifestyles and emergence of pathogens.</title>
        <authorList>
            <person name="Haridas S."/>
            <person name="Albert R."/>
            <person name="Binder M."/>
            <person name="Bloem J."/>
            <person name="Labutti K."/>
            <person name="Salamov A."/>
            <person name="Andreopoulos B."/>
            <person name="Baker S."/>
            <person name="Barry K."/>
            <person name="Bills G."/>
            <person name="Bluhm B."/>
            <person name="Cannon C."/>
            <person name="Castanera R."/>
            <person name="Culley D."/>
            <person name="Daum C."/>
            <person name="Ezra D."/>
            <person name="Gonzalez J."/>
            <person name="Henrissat B."/>
            <person name="Kuo A."/>
            <person name="Liang C."/>
            <person name="Lipzen A."/>
            <person name="Lutzoni F."/>
            <person name="Magnuson J."/>
            <person name="Mondo S."/>
            <person name="Nolan M."/>
            <person name="Ohm R."/>
            <person name="Pangilinan J."/>
            <person name="Park H.-J."/>
            <person name="Ramirez L."/>
            <person name="Alfaro M."/>
            <person name="Sun H."/>
            <person name="Tritt A."/>
            <person name="Yoshinaga Y."/>
            <person name="Zwiers L.-H."/>
            <person name="Turgeon B."/>
            <person name="Goodwin S."/>
            <person name="Spatafora J."/>
            <person name="Crous P."/>
            <person name="Grigoriev I."/>
        </authorList>
    </citation>
    <scope>NUCLEOTIDE SEQUENCE</scope>
    <source>
        <strain evidence="2">CBS 113979</strain>
    </source>
</reference>
<sequence>MTDTPTPRSASESGSLKRPKDRNCPFCEQPFTSSSLGRHLDLYIKEDKPKAPDGIHDVEQIKQLRGNITRRQAKAQSLKRREMKQNSVAQTTPQQALPDLDQAIAPVSVSSNLRSLNGKKVVFNQPNWLATGVINNLPPRVDSAVRRALQPDVSHNMKMAANYATTPGLPNDSEDSHAAELALRDLLRTLQQARRRTTPDPFFAFDPFSLNFPGLCLRILPAPPTINSPTPFPTNDSWFLNPPNEKEFIALRKNIQERYTKGQSQSQRTWESGDLDAQISKEPPVEELLSHLAAAYNHWNSLSSEMRQSTWQLELLRSFS</sequence>
<proteinExistence type="predicted"/>
<dbReference type="EMBL" id="ML977165">
    <property type="protein sequence ID" value="KAF1984950.1"/>
    <property type="molecule type" value="Genomic_DNA"/>
</dbReference>
<dbReference type="AlphaFoldDB" id="A0A6G1GW01"/>
<protein>
    <submittedName>
        <fullName evidence="2">Uncharacterized protein</fullName>
    </submittedName>
</protein>
<dbReference type="OrthoDB" id="3905365at2759"/>
<accession>A0A6G1GW01</accession>
<keyword evidence="3" id="KW-1185">Reference proteome</keyword>
<evidence type="ECO:0000313" key="3">
    <source>
        <dbReference type="Proteomes" id="UP000800041"/>
    </source>
</evidence>
<evidence type="ECO:0000256" key="1">
    <source>
        <dbReference type="SAM" id="MobiDB-lite"/>
    </source>
</evidence>
<organism evidence="2 3">
    <name type="scientific">Aulographum hederae CBS 113979</name>
    <dbReference type="NCBI Taxonomy" id="1176131"/>
    <lineage>
        <taxon>Eukaryota</taxon>
        <taxon>Fungi</taxon>
        <taxon>Dikarya</taxon>
        <taxon>Ascomycota</taxon>
        <taxon>Pezizomycotina</taxon>
        <taxon>Dothideomycetes</taxon>
        <taxon>Pleosporomycetidae</taxon>
        <taxon>Aulographales</taxon>
        <taxon>Aulographaceae</taxon>
    </lineage>
</organism>
<feature type="region of interest" description="Disordered" evidence="1">
    <location>
        <begin position="1"/>
        <end position="33"/>
    </location>
</feature>
<feature type="compositionally biased region" description="Polar residues" evidence="1">
    <location>
        <begin position="1"/>
        <end position="14"/>
    </location>
</feature>
<gene>
    <name evidence="2" type="ORF">K402DRAFT_335708</name>
</gene>
<dbReference type="Proteomes" id="UP000800041">
    <property type="component" value="Unassembled WGS sequence"/>
</dbReference>